<dbReference type="PROSITE" id="PS51710">
    <property type="entry name" value="G_OBG"/>
    <property type="match status" value="1"/>
</dbReference>
<evidence type="ECO:0000313" key="7">
    <source>
        <dbReference type="Proteomes" id="UP000218334"/>
    </source>
</evidence>
<dbReference type="GO" id="GO:0005525">
    <property type="term" value="F:GTP binding"/>
    <property type="evidence" value="ECO:0007669"/>
    <property type="project" value="UniProtKB-KW"/>
</dbReference>
<dbReference type="Proteomes" id="UP000218334">
    <property type="component" value="Unassembled WGS sequence"/>
</dbReference>
<dbReference type="STRING" id="1076256.A0A2H3BR70"/>
<dbReference type="PANTHER" id="PTHR11702:SF31">
    <property type="entry name" value="MITOCHONDRIAL RIBOSOME-ASSOCIATED GTPASE 2"/>
    <property type="match status" value="1"/>
</dbReference>
<name>A0A2H3BR70_9AGAR</name>
<keyword evidence="2" id="KW-0342">GTP-binding</keyword>
<sequence>MSLEVAPVGVPSGSTSTVLYRLFSSREKSMGGRKGEEWSGNAGLSQCPQINMPFLKKGYEHRAVSVCPDVAPFPDIIDDEDRTEYIRRRKTEWKRKQGGQTFLDHLIVTVRAGKGGNGCAAFHREKFKPFGPPSGGSGGRGGDVYIIPTSSLTTLTSVPKRVHGHPGGNGQGTWQNGRNGDPTIIRVPLGTVVRELPPDDPRTAPDEWETEEESLEGLDYESKREKMRERRWVHYPRFSEANQERDSFKEAEAALYSEERERRFERRKKQLNSPIFLDLDTEEIMEDNTNLPLGQRRTDSFGYLVASGGHGGLGNPHFLTDVNRSPKFASRGHEGERVTLALELKILADVGLVGMPNAGKSTLLRAFTGGRARTEIAGYEFTTLNPIVGVVRVGDDGSFEGGLSTGLVHDETLTEEQLEQEKHRRGEYAHALTRNQLTSGTGRHFDLFETFRFTIADNPGLISGASDNIGLGHTFLRSMERALALVYVVDLAGPEPWTELGVLRDELEQYQPGMSAKARLVIANKADLLGGDGDPILVEQAREKLRQLEEYVRVHMTIPGTRRRLDVIPTSAKFSQNLSKVVGLMKDYVSEAREAKRIME</sequence>
<feature type="compositionally biased region" description="Acidic residues" evidence="3">
    <location>
        <begin position="206"/>
        <end position="217"/>
    </location>
</feature>
<evidence type="ECO:0000259" key="4">
    <source>
        <dbReference type="PROSITE" id="PS51710"/>
    </source>
</evidence>
<gene>
    <name evidence="6" type="ORF">ARMSODRAFT_1048297</name>
</gene>
<dbReference type="InterPro" id="IPR036726">
    <property type="entry name" value="GTP1_OBG_dom_sf"/>
</dbReference>
<evidence type="ECO:0000256" key="3">
    <source>
        <dbReference type="SAM" id="MobiDB-lite"/>
    </source>
</evidence>
<accession>A0A2H3BR70</accession>
<dbReference type="SUPFAM" id="SSF52540">
    <property type="entry name" value="P-loop containing nucleoside triphosphate hydrolases"/>
    <property type="match status" value="1"/>
</dbReference>
<dbReference type="InterPro" id="IPR006169">
    <property type="entry name" value="GTP1_OBG_dom"/>
</dbReference>
<proteinExistence type="predicted"/>
<protein>
    <submittedName>
        <fullName evidence="6">GTPase</fullName>
    </submittedName>
</protein>
<keyword evidence="1" id="KW-0547">Nucleotide-binding</keyword>
<dbReference type="Gene3D" id="3.40.50.300">
    <property type="entry name" value="P-loop containing nucleotide triphosphate hydrolases"/>
    <property type="match status" value="1"/>
</dbReference>
<feature type="region of interest" description="Disordered" evidence="3">
    <location>
        <begin position="194"/>
        <end position="217"/>
    </location>
</feature>
<dbReference type="PROSITE" id="PS51883">
    <property type="entry name" value="OBG"/>
    <property type="match status" value="1"/>
</dbReference>
<feature type="domain" description="OBG-type G" evidence="4">
    <location>
        <begin position="348"/>
        <end position="590"/>
    </location>
</feature>
<dbReference type="CDD" id="cd01898">
    <property type="entry name" value="Obg"/>
    <property type="match status" value="1"/>
</dbReference>
<dbReference type="GO" id="GO:0003924">
    <property type="term" value="F:GTPase activity"/>
    <property type="evidence" value="ECO:0007669"/>
    <property type="project" value="InterPro"/>
</dbReference>
<reference evidence="7" key="1">
    <citation type="journal article" date="2017" name="Nat. Ecol. Evol.">
        <title>Genome expansion and lineage-specific genetic innovations in the forest pathogenic fungi Armillaria.</title>
        <authorList>
            <person name="Sipos G."/>
            <person name="Prasanna A.N."/>
            <person name="Walter M.C."/>
            <person name="O'Connor E."/>
            <person name="Balint B."/>
            <person name="Krizsan K."/>
            <person name="Kiss B."/>
            <person name="Hess J."/>
            <person name="Varga T."/>
            <person name="Slot J."/>
            <person name="Riley R."/>
            <person name="Boka B."/>
            <person name="Rigling D."/>
            <person name="Barry K."/>
            <person name="Lee J."/>
            <person name="Mihaltcheva S."/>
            <person name="LaButti K."/>
            <person name="Lipzen A."/>
            <person name="Waldron R."/>
            <person name="Moloney N.M."/>
            <person name="Sperisen C."/>
            <person name="Kredics L."/>
            <person name="Vagvoelgyi C."/>
            <person name="Patrignani A."/>
            <person name="Fitzpatrick D."/>
            <person name="Nagy I."/>
            <person name="Doyle S."/>
            <person name="Anderson J.B."/>
            <person name="Grigoriev I.V."/>
            <person name="Gueldener U."/>
            <person name="Muensterkoetter M."/>
            <person name="Nagy L.G."/>
        </authorList>
    </citation>
    <scope>NUCLEOTIDE SEQUENCE [LARGE SCALE GENOMIC DNA]</scope>
    <source>
        <strain evidence="7">28-4</strain>
    </source>
</reference>
<feature type="compositionally biased region" description="Basic and acidic residues" evidence="3">
    <location>
        <begin position="196"/>
        <end position="205"/>
    </location>
</feature>
<dbReference type="InterPro" id="IPR027417">
    <property type="entry name" value="P-loop_NTPase"/>
</dbReference>
<dbReference type="Pfam" id="PF01926">
    <property type="entry name" value="MMR_HSR1"/>
    <property type="match status" value="1"/>
</dbReference>
<dbReference type="SUPFAM" id="SSF82051">
    <property type="entry name" value="Obg GTP-binding protein N-terminal domain"/>
    <property type="match status" value="1"/>
</dbReference>
<evidence type="ECO:0000313" key="6">
    <source>
        <dbReference type="EMBL" id="PBK66363.1"/>
    </source>
</evidence>
<dbReference type="PANTHER" id="PTHR11702">
    <property type="entry name" value="DEVELOPMENTALLY REGULATED GTP-BINDING PROTEIN-RELATED"/>
    <property type="match status" value="1"/>
</dbReference>
<keyword evidence="7" id="KW-1185">Reference proteome</keyword>
<organism evidence="6 7">
    <name type="scientific">Armillaria solidipes</name>
    <dbReference type="NCBI Taxonomy" id="1076256"/>
    <lineage>
        <taxon>Eukaryota</taxon>
        <taxon>Fungi</taxon>
        <taxon>Dikarya</taxon>
        <taxon>Basidiomycota</taxon>
        <taxon>Agaricomycotina</taxon>
        <taxon>Agaricomycetes</taxon>
        <taxon>Agaricomycetidae</taxon>
        <taxon>Agaricales</taxon>
        <taxon>Marasmiineae</taxon>
        <taxon>Physalacriaceae</taxon>
        <taxon>Armillaria</taxon>
    </lineage>
</organism>
<dbReference type="InterPro" id="IPR006073">
    <property type="entry name" value="GTP-bd"/>
</dbReference>
<evidence type="ECO:0000256" key="1">
    <source>
        <dbReference type="ARBA" id="ARBA00022741"/>
    </source>
</evidence>
<dbReference type="InterPro" id="IPR045086">
    <property type="entry name" value="OBG_GTPase"/>
</dbReference>
<dbReference type="Pfam" id="PF01018">
    <property type="entry name" value="GTP1_OBG"/>
    <property type="match status" value="2"/>
</dbReference>
<evidence type="ECO:0000259" key="5">
    <source>
        <dbReference type="PROSITE" id="PS51883"/>
    </source>
</evidence>
<dbReference type="InterPro" id="IPR031167">
    <property type="entry name" value="G_OBG"/>
</dbReference>
<evidence type="ECO:0000256" key="2">
    <source>
        <dbReference type="ARBA" id="ARBA00023134"/>
    </source>
</evidence>
<feature type="domain" description="Obg" evidence="5">
    <location>
        <begin position="100"/>
        <end position="347"/>
    </location>
</feature>
<dbReference type="GO" id="GO:0042254">
    <property type="term" value="P:ribosome biogenesis"/>
    <property type="evidence" value="ECO:0007669"/>
    <property type="project" value="UniProtKB-UniRule"/>
</dbReference>
<dbReference type="AlphaFoldDB" id="A0A2H3BR70"/>
<dbReference type="EMBL" id="KZ293441">
    <property type="protein sequence ID" value="PBK66363.1"/>
    <property type="molecule type" value="Genomic_DNA"/>
</dbReference>
<dbReference type="Gene3D" id="2.70.210.12">
    <property type="entry name" value="GTP1/OBG domain"/>
    <property type="match status" value="1"/>
</dbReference>
<dbReference type="GO" id="GO:0005739">
    <property type="term" value="C:mitochondrion"/>
    <property type="evidence" value="ECO:0007669"/>
    <property type="project" value="TreeGrafter"/>
</dbReference>